<dbReference type="InterPro" id="IPR015943">
    <property type="entry name" value="WD40/YVTN_repeat-like_dom_sf"/>
</dbReference>
<comment type="caution">
    <text evidence="2">The sequence shown here is derived from an EMBL/GenBank/DDBJ whole genome shotgun (WGS) entry which is preliminary data.</text>
</comment>
<dbReference type="InterPro" id="IPR011964">
    <property type="entry name" value="YVTN_b-propeller_repeat"/>
</dbReference>
<dbReference type="NCBIfam" id="TIGR02276">
    <property type="entry name" value="beta_rpt_yvtn"/>
    <property type="match status" value="1"/>
</dbReference>
<name>A0A9X1DGE4_9SPHN</name>
<feature type="signal peptide" evidence="1">
    <location>
        <begin position="1"/>
        <end position="17"/>
    </location>
</feature>
<proteinExistence type="predicted"/>
<dbReference type="InterPro" id="IPR011048">
    <property type="entry name" value="Haem_d1_sf"/>
</dbReference>
<protein>
    <submittedName>
        <fullName evidence="2">YncE family protein</fullName>
    </submittedName>
</protein>
<dbReference type="EMBL" id="JAHGAW010000018">
    <property type="protein sequence ID" value="MBT2189426.1"/>
    <property type="molecule type" value="Genomic_DNA"/>
</dbReference>
<accession>A0A9X1DGE4</accession>
<sequence length="327" mass="32965">MISLLSAALLATAAAPAAPGYSVAGSLAGPDGSWDYARVDSAAHRLYVARGNAVTAIDLISGAATSLGQVQRGHAVVPLPDGHLLVTSGTDGTVRFLNADGSQIASVAVGKKPDAAILDASGKRAFVMNSDSGSISVIDTAAMRVTQTIAAKPALEYAALAGNTLFVNDEDLGELETIDLKTGQLGAAIKLTGCEGPTGLGYDSKRDRLISACDNGKAAIVDAKTHKLVSLVEIGHGPDAVIMDEARGLAFIPCGADGVLDVLSLASPGNVTRLARITTEPGARTGALDPATGIIYLPTAKFGPPAQAGGRPAAVPGSFHVLVVKPS</sequence>
<feature type="chain" id="PRO_5040830915" evidence="1">
    <location>
        <begin position="18"/>
        <end position="327"/>
    </location>
</feature>
<dbReference type="InterPro" id="IPR051200">
    <property type="entry name" value="Host-pathogen_enzymatic-act"/>
</dbReference>
<evidence type="ECO:0000313" key="3">
    <source>
        <dbReference type="Proteomes" id="UP001138757"/>
    </source>
</evidence>
<reference evidence="2" key="1">
    <citation type="submission" date="2021-05" db="EMBL/GenBank/DDBJ databases">
        <title>Genome of Sphingobium sp. strain.</title>
        <authorList>
            <person name="Fan R."/>
        </authorList>
    </citation>
    <scope>NUCLEOTIDE SEQUENCE</scope>
    <source>
        <strain evidence="2">H33</strain>
    </source>
</reference>
<keyword evidence="3" id="KW-1185">Reference proteome</keyword>
<dbReference type="PANTHER" id="PTHR47197:SF3">
    <property type="entry name" value="DIHYDRO-HEME D1 DEHYDROGENASE"/>
    <property type="match status" value="1"/>
</dbReference>
<evidence type="ECO:0000313" key="2">
    <source>
        <dbReference type="EMBL" id="MBT2189426.1"/>
    </source>
</evidence>
<keyword evidence="1" id="KW-0732">Signal</keyword>
<dbReference type="SUPFAM" id="SSF51004">
    <property type="entry name" value="C-terminal (heme d1) domain of cytochrome cd1-nitrite reductase"/>
    <property type="match status" value="1"/>
</dbReference>
<organism evidence="2 3">
    <name type="scientific">Sphingobium nicotianae</name>
    <dbReference type="NCBI Taxonomy" id="2782607"/>
    <lineage>
        <taxon>Bacteria</taxon>
        <taxon>Pseudomonadati</taxon>
        <taxon>Pseudomonadota</taxon>
        <taxon>Alphaproteobacteria</taxon>
        <taxon>Sphingomonadales</taxon>
        <taxon>Sphingomonadaceae</taxon>
        <taxon>Sphingobium</taxon>
    </lineage>
</organism>
<dbReference type="PANTHER" id="PTHR47197">
    <property type="entry name" value="PROTEIN NIRF"/>
    <property type="match status" value="1"/>
</dbReference>
<dbReference type="AlphaFoldDB" id="A0A9X1DGE4"/>
<evidence type="ECO:0000256" key="1">
    <source>
        <dbReference type="SAM" id="SignalP"/>
    </source>
</evidence>
<gene>
    <name evidence="2" type="ORF">KK488_20940</name>
</gene>
<dbReference type="Proteomes" id="UP001138757">
    <property type="component" value="Unassembled WGS sequence"/>
</dbReference>
<dbReference type="Gene3D" id="2.130.10.10">
    <property type="entry name" value="YVTN repeat-like/Quinoprotein amine dehydrogenase"/>
    <property type="match status" value="2"/>
</dbReference>